<dbReference type="EMBL" id="CT573072">
    <property type="protein sequence ID" value="CAJ72613.1"/>
    <property type="molecule type" value="Genomic_DNA"/>
</dbReference>
<name>Q1PZW2_KUEST</name>
<organism evidence="1">
    <name type="scientific">Kuenenia stuttgartiensis</name>
    <dbReference type="NCBI Taxonomy" id="174633"/>
    <lineage>
        <taxon>Bacteria</taxon>
        <taxon>Pseudomonadati</taxon>
        <taxon>Planctomycetota</taxon>
        <taxon>Candidatus Brocadiia</taxon>
        <taxon>Candidatus Brocadiales</taxon>
        <taxon>Candidatus Brocadiaceae</taxon>
        <taxon>Candidatus Kuenenia</taxon>
    </lineage>
</organism>
<proteinExistence type="predicted"/>
<gene>
    <name evidence="1" type="ORF">kustd1868</name>
</gene>
<accession>Q1PZW2</accession>
<dbReference type="AlphaFoldDB" id="Q1PZW2"/>
<reference evidence="1" key="1">
    <citation type="journal article" date="2006" name="Nature">
        <title>Deciphering the evolution and metabolism of an anammox bacterium from a community genome.</title>
        <authorList>
            <person name="Strous M."/>
            <person name="Pelletier E."/>
            <person name="Mangenot S."/>
            <person name="Rattei T."/>
            <person name="Lehner A."/>
            <person name="Taylor M.W."/>
            <person name="Horn M."/>
            <person name="Daims H."/>
            <person name="Bartol-Mavel D."/>
            <person name="Wincker P."/>
            <person name="Barbe V."/>
            <person name="Fonknechten N."/>
            <person name="Vallenet D."/>
            <person name="Segurens B."/>
            <person name="Schenowitz-Truong C."/>
            <person name="Medigue C."/>
            <person name="Collingro A."/>
            <person name="Snel B."/>
            <person name="Dutilh B.E."/>
            <person name="OpDenCamp H.J.M."/>
            <person name="vanDerDrift C."/>
            <person name="Cirpus I."/>
            <person name="vanDePas-Schoonen K.T."/>
            <person name="Harhangi H.R."/>
            <person name="vanNiftrik L."/>
            <person name="Schmid M."/>
            <person name="Keltjens J."/>
            <person name="vanDeVossenberg J."/>
            <person name="Kartal B."/>
            <person name="Meier H."/>
            <person name="Frishman D."/>
            <person name="Huynen M.A."/>
            <person name="Mewes H."/>
            <person name="Weissenbach J."/>
            <person name="Jetten M.S.M."/>
            <person name="Wagner M."/>
            <person name="LePaslier D."/>
        </authorList>
    </citation>
    <scope>NUCLEOTIDE SEQUENCE</scope>
</reference>
<protein>
    <submittedName>
        <fullName evidence="1">Uncharacterized protein</fullName>
    </submittedName>
</protein>
<evidence type="ECO:0000313" key="1">
    <source>
        <dbReference type="EMBL" id="CAJ72613.1"/>
    </source>
</evidence>
<sequence length="74" mass="9135">MKHLLLRIKKIAQKKCKAHCLIFMSRAGFYSQRENFRDYTNKIFSKQLHKPYSFIKMLDTHRYSYIFFVHIVYL</sequence>
<reference evidence="1" key="2">
    <citation type="submission" date="2006-01" db="EMBL/GenBank/DDBJ databases">
        <authorList>
            <person name="Genoscope"/>
        </authorList>
    </citation>
    <scope>NUCLEOTIDE SEQUENCE</scope>
</reference>